<evidence type="ECO:0000313" key="1">
    <source>
        <dbReference type="EMBL" id="OOR19013.1"/>
    </source>
</evidence>
<sequence length="468" mass="54376">MDENLANIGGVCVLSKWKVGITASILALTTFTAAVSAEEKPVDQPKWQEWVGEHAKKLKEPTAHTYEDLSFLKETIQDKRFVLLGESTHGSTEMNQSKIRIIKYLHEEMGYDVIAFESGFAEMNTVYQNLDNLTAEQAMKKSINDVWSTEDMEELFQYIKEQKEKGTPLMLTGFDIQIPYEIEKFPFATFASEWIEKLNPEVANLLTEAEGDIFKYHSVSSYKEFQAMQTPLIDKYERIKEFIQQHKDELRQVAPKSSYDVNLLEKTISIRIDSLKTHMSNQMKETYSIPFDYTIYNNYSLYSRDQKMAQNLAWLSEIQYTGKKIMVWGHNYHIRKQNSKMIQDISDTHKYGFVGPNMIDYLPKHIKDQMYAIGLFAYSGSSLNSEDNKTIVYVKEKHESNSIEEILKAAQHPQVFVNLKGEKNRPETSWMYTPIIAQHWGITDEIMIPNQQYDGILWLEHITPSRIK</sequence>
<name>A0A1S9U9X6_BACCE</name>
<accession>A0A1S9U9X6</accession>
<dbReference type="GO" id="GO:0046677">
    <property type="term" value="P:response to antibiotic"/>
    <property type="evidence" value="ECO:0007669"/>
    <property type="project" value="InterPro"/>
</dbReference>
<evidence type="ECO:0000313" key="2">
    <source>
        <dbReference type="Proteomes" id="UP000191124"/>
    </source>
</evidence>
<dbReference type="SUPFAM" id="SSF159501">
    <property type="entry name" value="EreA/ChaN-like"/>
    <property type="match status" value="1"/>
</dbReference>
<dbReference type="EMBL" id="MUAL01000107">
    <property type="protein sequence ID" value="OOR19013.1"/>
    <property type="molecule type" value="Genomic_DNA"/>
</dbReference>
<dbReference type="Gene3D" id="3.40.1660.10">
    <property type="entry name" value="EreA-like (biosynthetic domain)"/>
    <property type="match status" value="1"/>
</dbReference>
<dbReference type="InterPro" id="IPR052036">
    <property type="entry name" value="Hydrolase/PRTase-associated"/>
</dbReference>
<reference evidence="1 2" key="1">
    <citation type="submission" date="2017-01" db="EMBL/GenBank/DDBJ databases">
        <title>Bacillus cereus isolates.</title>
        <authorList>
            <person name="Beno S.M."/>
        </authorList>
    </citation>
    <scope>NUCLEOTIDE SEQUENCE [LARGE SCALE GENOMIC DNA]</scope>
    <source>
        <strain evidence="1 2">FSL M7-1219</strain>
    </source>
</reference>
<dbReference type="AlphaFoldDB" id="A0A1S9U9X6"/>
<dbReference type="Gene3D" id="3.30.1870.10">
    <property type="entry name" value="EreA-like, domain 2"/>
    <property type="match status" value="1"/>
</dbReference>
<comment type="caution">
    <text evidence="1">The sequence shown here is derived from an EMBL/GenBank/DDBJ whole genome shotgun (WGS) entry which is preliminary data.</text>
</comment>
<dbReference type="Proteomes" id="UP000191124">
    <property type="component" value="Unassembled WGS sequence"/>
</dbReference>
<dbReference type="PANTHER" id="PTHR31299:SF0">
    <property type="entry name" value="ESTERASE, PUTATIVE (AFU_ORTHOLOGUE AFUA_1G05850)-RELATED"/>
    <property type="match status" value="1"/>
</dbReference>
<proteinExistence type="predicted"/>
<protein>
    <submittedName>
        <fullName evidence="1">Erythromycin esterase</fullName>
    </submittedName>
</protein>
<dbReference type="Pfam" id="PF05139">
    <property type="entry name" value="Erythro_esteras"/>
    <property type="match status" value="1"/>
</dbReference>
<gene>
    <name evidence="1" type="ORF">BW892_25980</name>
</gene>
<dbReference type="InterPro" id="IPR007815">
    <property type="entry name" value="Emycin_Estase"/>
</dbReference>
<dbReference type="Gene3D" id="1.20.1440.30">
    <property type="entry name" value="Biosynthetic Protein domain"/>
    <property type="match status" value="1"/>
</dbReference>
<dbReference type="CDD" id="cd14728">
    <property type="entry name" value="Ere-like"/>
    <property type="match status" value="1"/>
</dbReference>
<organism evidence="1 2">
    <name type="scientific">Bacillus cereus</name>
    <dbReference type="NCBI Taxonomy" id="1396"/>
    <lineage>
        <taxon>Bacteria</taxon>
        <taxon>Bacillati</taxon>
        <taxon>Bacillota</taxon>
        <taxon>Bacilli</taxon>
        <taxon>Bacillales</taxon>
        <taxon>Bacillaceae</taxon>
        <taxon>Bacillus</taxon>
        <taxon>Bacillus cereus group</taxon>
    </lineage>
</organism>
<dbReference type="PANTHER" id="PTHR31299">
    <property type="entry name" value="ESTERASE, PUTATIVE (AFU_ORTHOLOGUE AFUA_1G05850)-RELATED"/>
    <property type="match status" value="1"/>
</dbReference>